<gene>
    <name evidence="4" type="ORF">ACFPP9_21895</name>
</gene>
<feature type="domain" description="UCP01524 winged helix-turn-helix" evidence="2">
    <location>
        <begin position="349"/>
        <end position="422"/>
    </location>
</feature>
<evidence type="ECO:0000313" key="5">
    <source>
        <dbReference type="Proteomes" id="UP001596150"/>
    </source>
</evidence>
<dbReference type="Gene3D" id="1.10.10.10">
    <property type="entry name" value="Winged helix-like DNA-binding domain superfamily/Winged helix DNA-binding domain"/>
    <property type="match status" value="1"/>
</dbReference>
<dbReference type="EMBL" id="JBHSML010000013">
    <property type="protein sequence ID" value="MFC5518443.1"/>
    <property type="molecule type" value="Genomic_DNA"/>
</dbReference>
<dbReference type="Proteomes" id="UP001596150">
    <property type="component" value="Unassembled WGS sequence"/>
</dbReference>
<sequence>MELGEAIYSLLADIFPICRSVAGEGVRETLRRLQREIALTIHEVPSGTQVFDWTVPREWTIRDAYIRNEAGERVVDFQACNLHVVNHSAPIRAILPLGELRQHIFTLPEQPDRIPYRKSAYDEAWGFCMAHERLMALPDGLYEAVIDSELGEGSLSYGEFYHAGASEEEVLLSAHICHPSLANDNCSGLALLTLLAKALSGHKTRYSYRFVFAPGTIGALAWLARNEAQTGKVRHGLVVSCVGDGGGPTYKKSRRGSAFIDRAASHVLRYATPAPAILDFSPYGYDERQYGSPGFNLPVGLFQRSLFGSFAEYHTSADNLDFVRPEHLASSYSMLLAILDVIENNFTPQSTMMKGERQLGRHGLYIGGDGSPTTQAANMAMLWVLNLADGQHTLLDIAERANMPFADLLEVARRLQEHGLLEA</sequence>
<dbReference type="InterPro" id="IPR032610">
    <property type="entry name" value="DUF2172"/>
</dbReference>
<evidence type="ECO:0000259" key="1">
    <source>
        <dbReference type="Pfam" id="PF09940"/>
    </source>
</evidence>
<name>A0ABW0Q1G7_9HYPH</name>
<dbReference type="Pfam" id="PF16254">
    <property type="entry name" value="DUF4910"/>
    <property type="match status" value="1"/>
</dbReference>
<keyword evidence="5" id="KW-1185">Reference proteome</keyword>
<accession>A0ABW0Q1G7</accession>
<dbReference type="InterPro" id="IPR012353">
    <property type="entry name" value="UCP015244"/>
</dbReference>
<dbReference type="Pfam" id="PF09940">
    <property type="entry name" value="DUF2172"/>
    <property type="match status" value="1"/>
</dbReference>
<organism evidence="4 5">
    <name type="scientific">Kaistia terrae</name>
    <dbReference type="NCBI Taxonomy" id="537017"/>
    <lineage>
        <taxon>Bacteria</taxon>
        <taxon>Pseudomonadati</taxon>
        <taxon>Pseudomonadota</taxon>
        <taxon>Alphaproteobacteria</taxon>
        <taxon>Hyphomicrobiales</taxon>
        <taxon>Kaistiaceae</taxon>
        <taxon>Kaistia</taxon>
    </lineage>
</organism>
<evidence type="ECO:0000313" key="4">
    <source>
        <dbReference type="EMBL" id="MFC5518443.1"/>
    </source>
</evidence>
<evidence type="ECO:0000259" key="3">
    <source>
        <dbReference type="Pfam" id="PF16254"/>
    </source>
</evidence>
<protein>
    <submittedName>
        <fullName evidence="4">DUF4910 domain-containing protein</fullName>
    </submittedName>
</protein>
<dbReference type="InterPro" id="IPR032622">
    <property type="entry name" value="UCP01524_HTH"/>
</dbReference>
<comment type="caution">
    <text evidence="4">The sequence shown here is derived from an EMBL/GenBank/DDBJ whole genome shotgun (WGS) entry which is preliminary data.</text>
</comment>
<feature type="domain" description="DUF4910" evidence="3">
    <location>
        <begin position="8"/>
        <end position="345"/>
    </location>
</feature>
<evidence type="ECO:0000259" key="2">
    <source>
        <dbReference type="Pfam" id="PF16221"/>
    </source>
</evidence>
<dbReference type="Gene3D" id="3.40.630.10">
    <property type="entry name" value="Zn peptidases"/>
    <property type="match status" value="1"/>
</dbReference>
<dbReference type="InterPro" id="IPR036388">
    <property type="entry name" value="WH-like_DNA-bd_sf"/>
</dbReference>
<feature type="domain" description="DUF2172" evidence="1">
    <location>
        <begin position="58"/>
        <end position="149"/>
    </location>
</feature>
<dbReference type="PIRSF" id="PIRSF015244">
    <property type="entry name" value="UCP015244"/>
    <property type="match status" value="1"/>
</dbReference>
<reference evidence="5" key="1">
    <citation type="journal article" date="2019" name="Int. J. Syst. Evol. Microbiol.">
        <title>The Global Catalogue of Microorganisms (GCM) 10K type strain sequencing project: providing services to taxonomists for standard genome sequencing and annotation.</title>
        <authorList>
            <consortium name="The Broad Institute Genomics Platform"/>
            <consortium name="The Broad Institute Genome Sequencing Center for Infectious Disease"/>
            <person name="Wu L."/>
            <person name="Ma J."/>
        </authorList>
    </citation>
    <scope>NUCLEOTIDE SEQUENCE [LARGE SCALE GENOMIC DNA]</scope>
    <source>
        <strain evidence="5">KACC 12633</strain>
    </source>
</reference>
<dbReference type="InterPro" id="IPR032589">
    <property type="entry name" value="DUF4910"/>
</dbReference>
<dbReference type="Pfam" id="PF16221">
    <property type="entry name" value="HTH_47"/>
    <property type="match status" value="1"/>
</dbReference>
<proteinExistence type="predicted"/>
<dbReference type="Gene3D" id="3.50.30.90">
    <property type="match status" value="1"/>
</dbReference>
<dbReference type="SUPFAM" id="SSF53187">
    <property type="entry name" value="Zn-dependent exopeptidases"/>
    <property type="match status" value="1"/>
</dbReference>
<dbReference type="RefSeq" id="WP_266343401.1">
    <property type="nucleotide sequence ID" value="NZ_JAPKNH010000003.1"/>
</dbReference>